<evidence type="ECO:0000313" key="2">
    <source>
        <dbReference type="Proteomes" id="UP001246372"/>
    </source>
</evidence>
<protein>
    <submittedName>
        <fullName evidence="1">Uncharacterized protein</fullName>
    </submittedName>
</protein>
<dbReference type="EMBL" id="JAVXZY010000006">
    <property type="protein sequence ID" value="MDT9000566.1"/>
    <property type="molecule type" value="Genomic_DNA"/>
</dbReference>
<sequence length="97" mass="10992">MDKNVRLLKTMKLYRAALLDARRTDLGLDSLVEQLSPLFQAIEDGRVVPPAEGLFDPPFTREGEGYGYPHPLYSAAAEFQSALEDWRSKPWWPAGQE</sequence>
<dbReference type="Proteomes" id="UP001246372">
    <property type="component" value="Unassembled WGS sequence"/>
</dbReference>
<dbReference type="RefSeq" id="WP_315651246.1">
    <property type="nucleotide sequence ID" value="NZ_JAVXZY010000006.1"/>
</dbReference>
<comment type="caution">
    <text evidence="1">The sequence shown here is derived from an EMBL/GenBank/DDBJ whole genome shotgun (WGS) entry which is preliminary data.</text>
</comment>
<gene>
    <name evidence="1" type="ORF">RQP53_14930</name>
</gene>
<reference evidence="1" key="1">
    <citation type="submission" date="2023-09" db="EMBL/GenBank/DDBJ databases">
        <title>Paucibacter sp. APW11 Genome sequencing and assembly.</title>
        <authorList>
            <person name="Kim I."/>
        </authorList>
    </citation>
    <scope>NUCLEOTIDE SEQUENCE</scope>
    <source>
        <strain evidence="1">APW11</strain>
    </source>
</reference>
<accession>A0ABU3PDA9</accession>
<proteinExistence type="predicted"/>
<organism evidence="1 2">
    <name type="scientific">Roseateles aquae</name>
    <dbReference type="NCBI Taxonomy" id="3077235"/>
    <lineage>
        <taxon>Bacteria</taxon>
        <taxon>Pseudomonadati</taxon>
        <taxon>Pseudomonadota</taxon>
        <taxon>Betaproteobacteria</taxon>
        <taxon>Burkholderiales</taxon>
        <taxon>Sphaerotilaceae</taxon>
        <taxon>Roseateles</taxon>
    </lineage>
</organism>
<evidence type="ECO:0000313" key="1">
    <source>
        <dbReference type="EMBL" id="MDT9000566.1"/>
    </source>
</evidence>
<name>A0ABU3PDA9_9BURK</name>
<keyword evidence="2" id="KW-1185">Reference proteome</keyword>